<accession>A0A926F8Q8</accession>
<dbReference type="InterPro" id="IPR018303">
    <property type="entry name" value="ATPase_P-typ_P_site"/>
</dbReference>
<keyword evidence="4" id="KW-0104">Cadmium</keyword>
<dbReference type="GO" id="GO:0046872">
    <property type="term" value="F:metal ion binding"/>
    <property type="evidence" value="ECO:0007669"/>
    <property type="project" value="UniProtKB-KW"/>
</dbReference>
<dbReference type="RefSeq" id="WP_262431115.1">
    <property type="nucleotide sequence ID" value="NZ_JACRTE010000001.1"/>
</dbReference>
<evidence type="ECO:0000256" key="6">
    <source>
        <dbReference type="ARBA" id="ARBA00022692"/>
    </source>
</evidence>
<dbReference type="CDD" id="cd07548">
    <property type="entry name" value="P-type_ATPase-Cd_Zn_Co_like"/>
    <property type="match status" value="1"/>
</dbReference>
<dbReference type="EMBL" id="JACRTE010000001">
    <property type="protein sequence ID" value="MBC8595416.1"/>
    <property type="molecule type" value="Genomic_DNA"/>
</dbReference>
<dbReference type="SUPFAM" id="SSF56784">
    <property type="entry name" value="HAD-like"/>
    <property type="match status" value="1"/>
</dbReference>
<evidence type="ECO:0000256" key="5">
    <source>
        <dbReference type="ARBA" id="ARBA00022553"/>
    </source>
</evidence>
<keyword evidence="13 16" id="KW-0472">Membrane</keyword>
<keyword evidence="7 16" id="KW-0479">Metal-binding</keyword>
<reference evidence="18" key="1">
    <citation type="submission" date="2020-08" db="EMBL/GenBank/DDBJ databases">
        <title>Genome public.</title>
        <authorList>
            <person name="Liu C."/>
            <person name="Sun Q."/>
        </authorList>
    </citation>
    <scope>NUCLEOTIDE SEQUENCE</scope>
    <source>
        <strain evidence="18">NSJ-50</strain>
    </source>
</reference>
<dbReference type="EC" id="7.2.2.21" evidence="14"/>
<evidence type="ECO:0000313" key="19">
    <source>
        <dbReference type="Proteomes" id="UP000647416"/>
    </source>
</evidence>
<keyword evidence="10" id="KW-0460">Magnesium</keyword>
<dbReference type="InterPro" id="IPR023214">
    <property type="entry name" value="HAD_sf"/>
</dbReference>
<dbReference type="InterPro" id="IPR059000">
    <property type="entry name" value="ATPase_P-type_domA"/>
</dbReference>
<dbReference type="GO" id="GO:0016887">
    <property type="term" value="F:ATP hydrolysis activity"/>
    <property type="evidence" value="ECO:0007669"/>
    <property type="project" value="InterPro"/>
</dbReference>
<comment type="subcellular location">
    <subcellularLocation>
        <location evidence="1">Cell membrane</location>
        <topology evidence="1">Multi-pass membrane protein</topology>
    </subcellularLocation>
</comment>
<keyword evidence="9 16" id="KW-0067">ATP-binding</keyword>
<dbReference type="AlphaFoldDB" id="A0A926F8Q8"/>
<feature type="domain" description="HMA" evidence="17">
    <location>
        <begin position="1"/>
        <end position="68"/>
    </location>
</feature>
<dbReference type="PROSITE" id="PS50846">
    <property type="entry name" value="HMA_2"/>
    <property type="match status" value="1"/>
</dbReference>
<dbReference type="InterPro" id="IPR027256">
    <property type="entry name" value="P-typ_ATPase_IB"/>
</dbReference>
<comment type="caution">
    <text evidence="18">The sequence shown here is derived from an EMBL/GenBank/DDBJ whole genome shotgun (WGS) entry which is preliminary data.</text>
</comment>
<feature type="transmembrane region" description="Helical" evidence="16">
    <location>
        <begin position="125"/>
        <end position="145"/>
    </location>
</feature>
<evidence type="ECO:0000313" key="18">
    <source>
        <dbReference type="EMBL" id="MBC8595416.1"/>
    </source>
</evidence>
<dbReference type="Gene3D" id="3.40.1110.10">
    <property type="entry name" value="Calcium-transporting ATPase, cytoplasmic domain N"/>
    <property type="match status" value="1"/>
</dbReference>
<evidence type="ECO:0000256" key="16">
    <source>
        <dbReference type="RuleBase" id="RU362081"/>
    </source>
</evidence>
<sequence length="710" mass="76585">MQRIYFLKGLDCPHCSAKIENDAGKIDGISLSRVNLMEQTLTLDSDKFLNSIDDEVEKIVHKYEPDVEVSIYDSSAHSHSHGAHTHGEESRSEDEEDLKPRIIRIAIGAVIYGAAVVSSKFINNIYFEIISLAAAFLILGGDVLLRAVKNILRGQVFDENFLMSVSSIGAFCIGSYTEAVAVMLLYQLGELFQDMAVGKSRKSIASLMDIRPDSANVIRDGKVVTVSPEDVKIGETIIVKPGEKVPLDGFVIEGKTMLDTMALTGESVPRSANVGDEALSGCINETGVIKIEVTKSFSESTVSKILSLIQNASSKKAPSENFITKFARYYTPVVVILAALIAVIFPLTIGGGFVKWVRQAFVFLVISCPCALVISIPLSFFGGIGSAARNGILVKGSNYLEALSKLDTLVLDKTGTLTEGVFAVREVLPAKDFSENDVLFASAYAESYSNHPIAQSIKSHFGEKINESIISDYTEISGKGISVKINGSEILAGNMRLMDEFNIKCEKCDKAGTVIYVASDGKYIGCIVISDKIKKDSASALENLRKMGVDNIIMLTGDNEKTASSVAEKLKIKKYFASLLPQDKVAKFEEIVSGKKTNGTTAFVGDGINDAPTLARADIGIAMGALGSDAAIEAADVVLMTDEVSLIAKAVKTAKYTKRIVTQNIVMSLGIKLLFLILGIFGIATMWEAIFSDVGVMMLAVLNSMRVLKK</sequence>
<dbReference type="NCBIfam" id="TIGR01525">
    <property type="entry name" value="ATPase-IB_hvy"/>
    <property type="match status" value="1"/>
</dbReference>
<evidence type="ECO:0000256" key="4">
    <source>
        <dbReference type="ARBA" id="ARBA00022539"/>
    </source>
</evidence>
<dbReference type="PRINTS" id="PR00119">
    <property type="entry name" value="CATATPASE"/>
</dbReference>
<evidence type="ECO:0000256" key="8">
    <source>
        <dbReference type="ARBA" id="ARBA00022741"/>
    </source>
</evidence>
<gene>
    <name evidence="18" type="primary">cadA</name>
    <name evidence="18" type="ORF">H8706_00840</name>
</gene>
<evidence type="ECO:0000256" key="11">
    <source>
        <dbReference type="ARBA" id="ARBA00022967"/>
    </source>
</evidence>
<dbReference type="Gene3D" id="3.40.50.1000">
    <property type="entry name" value="HAD superfamily/HAD-like"/>
    <property type="match status" value="1"/>
</dbReference>
<evidence type="ECO:0000256" key="3">
    <source>
        <dbReference type="ARBA" id="ARBA00022475"/>
    </source>
</evidence>
<dbReference type="GO" id="GO:0005524">
    <property type="term" value="F:ATP binding"/>
    <property type="evidence" value="ECO:0007669"/>
    <property type="project" value="UniProtKB-UniRule"/>
</dbReference>
<dbReference type="InterPro" id="IPR051014">
    <property type="entry name" value="Cation_Transport_ATPase_IB"/>
</dbReference>
<dbReference type="SUPFAM" id="SSF81653">
    <property type="entry name" value="Calcium ATPase, transduction domain A"/>
    <property type="match status" value="1"/>
</dbReference>
<protein>
    <recommendedName>
        <fullName evidence="14">Cd(2+)-exporting ATPase</fullName>
        <ecNumber evidence="14">7.2.2.21</ecNumber>
    </recommendedName>
</protein>
<dbReference type="GO" id="GO:0008551">
    <property type="term" value="F:P-type cadmium transporter activity"/>
    <property type="evidence" value="ECO:0007669"/>
    <property type="project" value="UniProtKB-EC"/>
</dbReference>
<evidence type="ECO:0000256" key="2">
    <source>
        <dbReference type="ARBA" id="ARBA00006024"/>
    </source>
</evidence>
<dbReference type="GO" id="GO:0005886">
    <property type="term" value="C:plasma membrane"/>
    <property type="evidence" value="ECO:0007669"/>
    <property type="project" value="UniProtKB-SubCell"/>
</dbReference>
<evidence type="ECO:0000256" key="14">
    <source>
        <dbReference type="ARBA" id="ARBA00039103"/>
    </source>
</evidence>
<evidence type="ECO:0000256" key="7">
    <source>
        <dbReference type="ARBA" id="ARBA00022723"/>
    </source>
</evidence>
<evidence type="ECO:0000256" key="12">
    <source>
        <dbReference type="ARBA" id="ARBA00022989"/>
    </source>
</evidence>
<evidence type="ECO:0000256" key="10">
    <source>
        <dbReference type="ARBA" id="ARBA00022842"/>
    </source>
</evidence>
<dbReference type="Proteomes" id="UP000647416">
    <property type="component" value="Unassembled WGS sequence"/>
</dbReference>
<dbReference type="CDD" id="cd00371">
    <property type="entry name" value="HMA"/>
    <property type="match status" value="1"/>
</dbReference>
<evidence type="ECO:0000256" key="9">
    <source>
        <dbReference type="ARBA" id="ARBA00022840"/>
    </source>
</evidence>
<dbReference type="Pfam" id="PF00702">
    <property type="entry name" value="Hydrolase"/>
    <property type="match status" value="1"/>
</dbReference>
<evidence type="ECO:0000256" key="13">
    <source>
        <dbReference type="ARBA" id="ARBA00023136"/>
    </source>
</evidence>
<dbReference type="Gene3D" id="2.70.150.10">
    <property type="entry name" value="Calcium-transporting ATPase, cytoplasmic transduction domain A"/>
    <property type="match status" value="1"/>
</dbReference>
<dbReference type="InterPro" id="IPR036163">
    <property type="entry name" value="HMA_dom_sf"/>
</dbReference>
<dbReference type="InterPro" id="IPR008250">
    <property type="entry name" value="ATPase_P-typ_transduc_dom_A_sf"/>
</dbReference>
<dbReference type="Pfam" id="PF00122">
    <property type="entry name" value="E1-E2_ATPase"/>
    <property type="match status" value="1"/>
</dbReference>
<comment type="similarity">
    <text evidence="2 16">Belongs to the cation transport ATPase (P-type) (TC 3.A.3) family. Type IB subfamily.</text>
</comment>
<dbReference type="InterPro" id="IPR036412">
    <property type="entry name" value="HAD-like_sf"/>
</dbReference>
<dbReference type="InterPro" id="IPR023299">
    <property type="entry name" value="ATPase_P-typ_cyto_dom_N"/>
</dbReference>
<dbReference type="InterPro" id="IPR006121">
    <property type="entry name" value="HMA_dom"/>
</dbReference>
<dbReference type="FunFam" id="3.40.1110.10:FF:000066">
    <property type="entry name" value="Cadmium-translocating P-type ATPase"/>
    <property type="match status" value="1"/>
</dbReference>
<dbReference type="PANTHER" id="PTHR48085">
    <property type="entry name" value="CADMIUM/ZINC-TRANSPORTING ATPASE HMA2-RELATED"/>
    <property type="match status" value="1"/>
</dbReference>
<evidence type="ECO:0000256" key="15">
    <source>
        <dbReference type="ARBA" id="ARBA00049338"/>
    </source>
</evidence>
<proteinExistence type="inferred from homology"/>
<dbReference type="PANTHER" id="PTHR48085:SF5">
    <property type="entry name" value="CADMIUM_ZINC-TRANSPORTING ATPASE HMA4-RELATED"/>
    <property type="match status" value="1"/>
</dbReference>
<name>A0A926F8Q8_9FIRM</name>
<comment type="catalytic activity">
    <reaction evidence="15">
        <text>Cd(2+)(in) + ATP + H2O = Cd(2+)(out) + ADP + phosphate + H(+)</text>
        <dbReference type="Rhea" id="RHEA:12132"/>
        <dbReference type="ChEBI" id="CHEBI:15377"/>
        <dbReference type="ChEBI" id="CHEBI:15378"/>
        <dbReference type="ChEBI" id="CHEBI:30616"/>
        <dbReference type="ChEBI" id="CHEBI:43474"/>
        <dbReference type="ChEBI" id="CHEBI:48775"/>
        <dbReference type="ChEBI" id="CHEBI:456216"/>
        <dbReference type="EC" id="7.2.2.21"/>
    </reaction>
</comment>
<evidence type="ECO:0000259" key="17">
    <source>
        <dbReference type="PROSITE" id="PS50846"/>
    </source>
</evidence>
<keyword evidence="3 16" id="KW-1003">Cell membrane</keyword>
<dbReference type="PRINTS" id="PR00941">
    <property type="entry name" value="CDATPASE"/>
</dbReference>
<dbReference type="InterPro" id="IPR023298">
    <property type="entry name" value="ATPase_P-typ_TM_dom_sf"/>
</dbReference>
<dbReference type="SFLD" id="SFLDF00027">
    <property type="entry name" value="p-type_atpase"/>
    <property type="match status" value="1"/>
</dbReference>
<feature type="transmembrane region" description="Helical" evidence="16">
    <location>
        <begin position="101"/>
        <end position="119"/>
    </location>
</feature>
<feature type="transmembrane region" description="Helical" evidence="16">
    <location>
        <begin position="360"/>
        <end position="381"/>
    </location>
</feature>
<feature type="transmembrane region" description="Helical" evidence="16">
    <location>
        <begin position="329"/>
        <end position="354"/>
    </location>
</feature>
<dbReference type="NCBIfam" id="TIGR01494">
    <property type="entry name" value="ATPase_P-type"/>
    <property type="match status" value="1"/>
</dbReference>
<organism evidence="18 19">
    <name type="scientific">Qingrenia yutianensis</name>
    <dbReference type="NCBI Taxonomy" id="2763676"/>
    <lineage>
        <taxon>Bacteria</taxon>
        <taxon>Bacillati</taxon>
        <taxon>Bacillota</taxon>
        <taxon>Clostridia</taxon>
        <taxon>Eubacteriales</taxon>
        <taxon>Oscillospiraceae</taxon>
        <taxon>Qingrenia</taxon>
    </lineage>
</organism>
<dbReference type="SUPFAM" id="SSF81665">
    <property type="entry name" value="Calcium ATPase, transmembrane domain M"/>
    <property type="match status" value="1"/>
</dbReference>
<keyword evidence="8 16" id="KW-0547">Nucleotide-binding</keyword>
<dbReference type="SUPFAM" id="SSF55008">
    <property type="entry name" value="HMA, heavy metal-associated domain"/>
    <property type="match status" value="1"/>
</dbReference>
<dbReference type="SFLD" id="SFLDS00003">
    <property type="entry name" value="Haloacid_Dehalogenase"/>
    <property type="match status" value="1"/>
</dbReference>
<keyword evidence="6 16" id="KW-0812">Transmembrane</keyword>
<feature type="transmembrane region" description="Helical" evidence="16">
    <location>
        <begin position="665"/>
        <end position="684"/>
    </location>
</feature>
<dbReference type="Gene3D" id="3.30.70.100">
    <property type="match status" value="1"/>
</dbReference>
<dbReference type="PROSITE" id="PS00154">
    <property type="entry name" value="ATPASE_E1_E2"/>
    <property type="match status" value="1"/>
</dbReference>
<evidence type="ECO:0000256" key="1">
    <source>
        <dbReference type="ARBA" id="ARBA00004651"/>
    </source>
</evidence>
<keyword evidence="11" id="KW-1278">Translocase</keyword>
<dbReference type="SFLD" id="SFLDG00002">
    <property type="entry name" value="C1.7:_P-type_atpase_like"/>
    <property type="match status" value="1"/>
</dbReference>
<dbReference type="InterPro" id="IPR001757">
    <property type="entry name" value="P_typ_ATPase"/>
</dbReference>
<dbReference type="NCBIfam" id="TIGR01512">
    <property type="entry name" value="ATPase-IB2_Cd"/>
    <property type="match status" value="1"/>
</dbReference>
<dbReference type="Pfam" id="PF00403">
    <property type="entry name" value="HMA"/>
    <property type="match status" value="1"/>
</dbReference>
<keyword evidence="19" id="KW-1185">Reference proteome</keyword>
<keyword evidence="5" id="KW-0597">Phosphoprotein</keyword>
<dbReference type="InterPro" id="IPR044492">
    <property type="entry name" value="P_typ_ATPase_HD_dom"/>
</dbReference>
<keyword evidence="12 16" id="KW-1133">Transmembrane helix</keyword>